<evidence type="ECO:0000256" key="1">
    <source>
        <dbReference type="ARBA" id="ARBA00022723"/>
    </source>
</evidence>
<evidence type="ECO:0000256" key="3">
    <source>
        <dbReference type="ARBA" id="ARBA00023015"/>
    </source>
</evidence>
<dbReference type="GO" id="GO:0003677">
    <property type="term" value="F:DNA binding"/>
    <property type="evidence" value="ECO:0007669"/>
    <property type="project" value="UniProtKB-KW"/>
</dbReference>
<name>A0A6G1IEY9_9PLEO</name>
<dbReference type="Gene3D" id="4.10.240.10">
    <property type="entry name" value="Zn(2)-C6 fungal-type DNA-binding domain"/>
    <property type="match status" value="1"/>
</dbReference>
<dbReference type="AlphaFoldDB" id="A0A6G1IEY9"/>
<sequence length="549" mass="61885">MAQPGVTVIEFRTLKKTRRYGAKVKTGCITCKLRHVRCDEGKPACLKCTNSGRKCDGYAPVRAAQSKSSSPEGSIISQCSNPMVSEAGENVRYLEFYHHCAGTTLSSKFDEGFWSRTTLQLAQSEPSIRHALIALGYLNKIEPGSLKHARSGFSANSQHETLFRHYNKALGSLVMRMTEPSYTPEIGLVACLLFVCIEFIRGDYHTAFTHLQSGLKLLFQSPQNTMIQHNLVSMFNRTMTAALLYGMTVPDIFDVSITGRQNYPQQTFGIYEIPTPRPQSYPQQAFPSLDEAQAAATQLRNASIMFIREWGQKLFIKIPVTPDALAIKAQLLQCHESWSRSFHLLERRSRFSEEDRVKASQIKVLHYPMNIAVAVATDMDQTQYDAYTPRFKAINHHVRVLLDSMGLAGNNTLSNPHSTKPPKAAANFTFEVSVIPSLHYVATRCRCPVTRREAVAMLELNPPREALWDAEQHAAVAKRSIEIEEQVVDPETGWPLESSRLWAAAIDGDMDENGGFWVAFSYADWAKTCSISYTRRRRLDAQWDEWFVL</sequence>
<accession>A0A6G1IEY9</accession>
<evidence type="ECO:0000259" key="7">
    <source>
        <dbReference type="PROSITE" id="PS50048"/>
    </source>
</evidence>
<evidence type="ECO:0000313" key="8">
    <source>
        <dbReference type="EMBL" id="KAF2676600.1"/>
    </source>
</evidence>
<protein>
    <recommendedName>
        <fullName evidence="7">Zn(2)-C6 fungal-type domain-containing protein</fullName>
    </recommendedName>
</protein>
<dbReference type="PROSITE" id="PS50048">
    <property type="entry name" value="ZN2_CY6_FUNGAL_2"/>
    <property type="match status" value="1"/>
</dbReference>
<keyword evidence="1" id="KW-0479">Metal-binding</keyword>
<dbReference type="PANTHER" id="PTHR36206">
    <property type="entry name" value="ASPERCRYPTIN BIOSYNTHESIS CLUSTER-SPECIFIC TRANSCRIPTION REGULATOR ATNN-RELATED"/>
    <property type="match status" value="1"/>
</dbReference>
<evidence type="ECO:0000313" key="9">
    <source>
        <dbReference type="Proteomes" id="UP000799291"/>
    </source>
</evidence>
<dbReference type="SMART" id="SM00066">
    <property type="entry name" value="GAL4"/>
    <property type="match status" value="1"/>
</dbReference>
<dbReference type="GO" id="GO:0000981">
    <property type="term" value="F:DNA-binding transcription factor activity, RNA polymerase II-specific"/>
    <property type="evidence" value="ECO:0007669"/>
    <property type="project" value="InterPro"/>
</dbReference>
<dbReference type="CDD" id="cd00067">
    <property type="entry name" value="GAL4"/>
    <property type="match status" value="1"/>
</dbReference>
<keyword evidence="2" id="KW-0862">Zinc</keyword>
<evidence type="ECO:0000256" key="4">
    <source>
        <dbReference type="ARBA" id="ARBA00023125"/>
    </source>
</evidence>
<evidence type="ECO:0000256" key="6">
    <source>
        <dbReference type="ARBA" id="ARBA00023242"/>
    </source>
</evidence>
<dbReference type="InterPro" id="IPR021858">
    <property type="entry name" value="Fun_TF"/>
</dbReference>
<dbReference type="OrthoDB" id="2593732at2759"/>
<dbReference type="PANTHER" id="PTHR36206:SF4">
    <property type="entry name" value="HYPOTHETICAL CONSERVED PROTEIN (EUROFUNG)-RELATED"/>
    <property type="match status" value="1"/>
</dbReference>
<dbReference type="GO" id="GO:0008270">
    <property type="term" value="F:zinc ion binding"/>
    <property type="evidence" value="ECO:0007669"/>
    <property type="project" value="InterPro"/>
</dbReference>
<reference evidence="8" key="1">
    <citation type="journal article" date="2020" name="Stud. Mycol.">
        <title>101 Dothideomycetes genomes: a test case for predicting lifestyles and emergence of pathogens.</title>
        <authorList>
            <person name="Haridas S."/>
            <person name="Albert R."/>
            <person name="Binder M."/>
            <person name="Bloem J."/>
            <person name="Labutti K."/>
            <person name="Salamov A."/>
            <person name="Andreopoulos B."/>
            <person name="Baker S."/>
            <person name="Barry K."/>
            <person name="Bills G."/>
            <person name="Bluhm B."/>
            <person name="Cannon C."/>
            <person name="Castanera R."/>
            <person name="Culley D."/>
            <person name="Daum C."/>
            <person name="Ezra D."/>
            <person name="Gonzalez J."/>
            <person name="Henrissat B."/>
            <person name="Kuo A."/>
            <person name="Liang C."/>
            <person name="Lipzen A."/>
            <person name="Lutzoni F."/>
            <person name="Magnuson J."/>
            <person name="Mondo S."/>
            <person name="Nolan M."/>
            <person name="Ohm R."/>
            <person name="Pangilinan J."/>
            <person name="Park H.-J."/>
            <person name="Ramirez L."/>
            <person name="Alfaro M."/>
            <person name="Sun H."/>
            <person name="Tritt A."/>
            <person name="Yoshinaga Y."/>
            <person name="Zwiers L.-H."/>
            <person name="Turgeon B."/>
            <person name="Goodwin S."/>
            <person name="Spatafora J."/>
            <person name="Crous P."/>
            <person name="Grigoriev I."/>
        </authorList>
    </citation>
    <scope>NUCLEOTIDE SEQUENCE</scope>
    <source>
        <strain evidence="8">CBS 122367</strain>
    </source>
</reference>
<dbReference type="SUPFAM" id="SSF57701">
    <property type="entry name" value="Zn2/Cys6 DNA-binding domain"/>
    <property type="match status" value="1"/>
</dbReference>
<dbReference type="Proteomes" id="UP000799291">
    <property type="component" value="Unassembled WGS sequence"/>
</dbReference>
<dbReference type="Pfam" id="PF00172">
    <property type="entry name" value="Zn_clus"/>
    <property type="match status" value="1"/>
</dbReference>
<keyword evidence="5" id="KW-0804">Transcription</keyword>
<dbReference type="InterPro" id="IPR036864">
    <property type="entry name" value="Zn2-C6_fun-type_DNA-bd_sf"/>
</dbReference>
<proteinExistence type="predicted"/>
<evidence type="ECO:0000256" key="2">
    <source>
        <dbReference type="ARBA" id="ARBA00022833"/>
    </source>
</evidence>
<keyword evidence="3" id="KW-0805">Transcription regulation</keyword>
<gene>
    <name evidence="8" type="ORF">K458DRAFT_321604</name>
</gene>
<dbReference type="InterPro" id="IPR052360">
    <property type="entry name" value="Transcr_Regulatory_Proteins"/>
</dbReference>
<keyword evidence="6" id="KW-0539">Nucleus</keyword>
<feature type="domain" description="Zn(2)-C6 fungal-type" evidence="7">
    <location>
        <begin position="27"/>
        <end position="55"/>
    </location>
</feature>
<keyword evidence="9" id="KW-1185">Reference proteome</keyword>
<evidence type="ECO:0000256" key="5">
    <source>
        <dbReference type="ARBA" id="ARBA00023163"/>
    </source>
</evidence>
<dbReference type="Pfam" id="PF11951">
    <property type="entry name" value="Fungal_trans_2"/>
    <property type="match status" value="1"/>
</dbReference>
<keyword evidence="4" id="KW-0238">DNA-binding</keyword>
<dbReference type="EMBL" id="MU005632">
    <property type="protein sequence ID" value="KAF2676600.1"/>
    <property type="molecule type" value="Genomic_DNA"/>
</dbReference>
<dbReference type="InterPro" id="IPR001138">
    <property type="entry name" value="Zn2Cys6_DnaBD"/>
</dbReference>
<dbReference type="PROSITE" id="PS00463">
    <property type="entry name" value="ZN2_CY6_FUNGAL_1"/>
    <property type="match status" value="1"/>
</dbReference>
<organism evidence="8 9">
    <name type="scientific">Lentithecium fluviatile CBS 122367</name>
    <dbReference type="NCBI Taxonomy" id="1168545"/>
    <lineage>
        <taxon>Eukaryota</taxon>
        <taxon>Fungi</taxon>
        <taxon>Dikarya</taxon>
        <taxon>Ascomycota</taxon>
        <taxon>Pezizomycotina</taxon>
        <taxon>Dothideomycetes</taxon>
        <taxon>Pleosporomycetidae</taxon>
        <taxon>Pleosporales</taxon>
        <taxon>Massarineae</taxon>
        <taxon>Lentitheciaceae</taxon>
        <taxon>Lentithecium</taxon>
    </lineage>
</organism>